<feature type="domain" description="BON" evidence="1">
    <location>
        <begin position="3"/>
        <end position="71"/>
    </location>
</feature>
<dbReference type="OrthoDB" id="870892at2"/>
<dbReference type="InterPro" id="IPR051686">
    <property type="entry name" value="Lipoprotein_DolP"/>
</dbReference>
<dbReference type="Proteomes" id="UP000199109">
    <property type="component" value="Unassembled WGS sequence"/>
</dbReference>
<dbReference type="AlphaFoldDB" id="A0A1G7CUQ4"/>
<feature type="domain" description="BON" evidence="1">
    <location>
        <begin position="78"/>
        <end position="146"/>
    </location>
</feature>
<dbReference type="RefSeq" id="WP_091868337.1">
    <property type="nucleotide sequence ID" value="NZ_FNAO01000005.1"/>
</dbReference>
<evidence type="ECO:0000259" key="1">
    <source>
        <dbReference type="PROSITE" id="PS50914"/>
    </source>
</evidence>
<gene>
    <name evidence="2" type="ORF">SAMN05421636_10537</name>
</gene>
<reference evidence="2 3" key="1">
    <citation type="submission" date="2016-10" db="EMBL/GenBank/DDBJ databases">
        <authorList>
            <person name="de Groot N.N."/>
        </authorList>
    </citation>
    <scope>NUCLEOTIDE SEQUENCE [LARGE SCALE GENOMIC DNA]</scope>
    <source>
        <strain evidence="2 3">DSM 23421</strain>
    </source>
</reference>
<dbReference type="InterPro" id="IPR014004">
    <property type="entry name" value="Transpt-assoc_nodulatn_dom_bac"/>
</dbReference>
<protein>
    <submittedName>
        <fullName evidence="2">Osmotically-inducible protein OsmY, contains BON domain</fullName>
    </submittedName>
</protein>
<dbReference type="EMBL" id="FNAO01000005">
    <property type="protein sequence ID" value="SDE42953.1"/>
    <property type="molecule type" value="Genomic_DNA"/>
</dbReference>
<evidence type="ECO:0000313" key="2">
    <source>
        <dbReference type="EMBL" id="SDE42953.1"/>
    </source>
</evidence>
<sequence length="219" mass="24456">MKTDQKLKTDVLAELAWEPRIDETQIGVIVENGVVTLTGFVDDFYKKVAAERAVKRVKGVKAMAGDIEVKYGDAFKETDKEVAKAIVRRFAWNTVIPYEKIAITVRDGWVELSGEVEWAYQKDGAKRVVEKMMGVKGVMNNIDIEQKVVPSDIKNRIIEAFHRAADIDAQNIEVDTEGSTVKLSGTVHSIAEKEDAQRAVFRATGVTKIRNELKVAFNS</sequence>
<dbReference type="PROSITE" id="PS50914">
    <property type="entry name" value="BON"/>
    <property type="match status" value="3"/>
</dbReference>
<keyword evidence="3" id="KW-1185">Reference proteome</keyword>
<dbReference type="Pfam" id="PF04972">
    <property type="entry name" value="BON"/>
    <property type="match status" value="3"/>
</dbReference>
<dbReference type="PANTHER" id="PTHR34606">
    <property type="entry name" value="BON DOMAIN-CONTAINING PROTEIN"/>
    <property type="match status" value="1"/>
</dbReference>
<name>A0A1G7CUQ4_9FLAO</name>
<accession>A0A1G7CUQ4</accession>
<feature type="domain" description="BON" evidence="1">
    <location>
        <begin position="149"/>
        <end position="217"/>
    </location>
</feature>
<dbReference type="PANTHER" id="PTHR34606:SF15">
    <property type="entry name" value="BON DOMAIN-CONTAINING PROTEIN"/>
    <property type="match status" value="1"/>
</dbReference>
<dbReference type="SMART" id="SM00749">
    <property type="entry name" value="BON"/>
    <property type="match status" value="2"/>
</dbReference>
<dbReference type="InterPro" id="IPR007055">
    <property type="entry name" value="BON_dom"/>
</dbReference>
<dbReference type="STRING" id="641691.SAMN05421636_10537"/>
<evidence type="ECO:0000313" key="3">
    <source>
        <dbReference type="Proteomes" id="UP000199109"/>
    </source>
</evidence>
<proteinExistence type="predicted"/>
<dbReference type="Gene3D" id="3.30.1340.30">
    <property type="match status" value="3"/>
</dbReference>
<organism evidence="2 3">
    <name type="scientific">Pricia antarctica</name>
    <dbReference type="NCBI Taxonomy" id="641691"/>
    <lineage>
        <taxon>Bacteria</taxon>
        <taxon>Pseudomonadati</taxon>
        <taxon>Bacteroidota</taxon>
        <taxon>Flavobacteriia</taxon>
        <taxon>Flavobacteriales</taxon>
        <taxon>Flavobacteriaceae</taxon>
        <taxon>Pricia</taxon>
    </lineage>
</organism>